<evidence type="ECO:0000313" key="1">
    <source>
        <dbReference type="EMBL" id="SPN73729.1"/>
    </source>
</evidence>
<gene>
    <name evidence="1" type="ORF">C10C_0571</name>
</gene>
<dbReference type="KEGG" id="csee:C10C_0571"/>
<dbReference type="Proteomes" id="UP000244926">
    <property type="component" value="Chromosome I"/>
</dbReference>
<evidence type="ECO:0000313" key="2">
    <source>
        <dbReference type="Proteomes" id="UP000244926"/>
    </source>
</evidence>
<proteinExistence type="predicted"/>
<dbReference type="EMBL" id="LT993738">
    <property type="protein sequence ID" value="SPN73729.1"/>
    <property type="molecule type" value="Genomic_DNA"/>
</dbReference>
<dbReference type="AlphaFoldDB" id="A0A2R8FBC9"/>
<sequence length="95" mass="10808">MLIRLFLGISLPKSFPLYLEPPLVLTTFQGTQFVGTYSEAGDPLYIENLDLSYHYTQELLYKAVPCNYKPIYREMPLIIFPEVLIGGPLLAGKRP</sequence>
<protein>
    <submittedName>
        <fullName evidence="1">Uncharacterized protein</fullName>
    </submittedName>
</protein>
<reference evidence="2" key="1">
    <citation type="submission" date="2017-11" db="EMBL/GenBank/DDBJ databases">
        <authorList>
            <person name="Seth-Smith MB H."/>
        </authorList>
    </citation>
    <scope>NUCLEOTIDE SEQUENCE [LARGE SCALE GENOMIC DNA]</scope>
</reference>
<dbReference type="RefSeq" id="WP_108896678.1">
    <property type="nucleotide sequence ID" value="NZ_LT993738.1"/>
</dbReference>
<accession>A0A2R8FBC9</accession>
<dbReference type="OrthoDB" id="18156at2"/>
<keyword evidence="2" id="KW-1185">Reference proteome</keyword>
<name>A0A2R8FBC9_9CHLA</name>
<organism evidence="1 2">
    <name type="scientific">Chlamydia serpentis</name>
    <dbReference type="NCBI Taxonomy" id="1967782"/>
    <lineage>
        <taxon>Bacteria</taxon>
        <taxon>Pseudomonadati</taxon>
        <taxon>Chlamydiota</taxon>
        <taxon>Chlamydiia</taxon>
        <taxon>Chlamydiales</taxon>
        <taxon>Chlamydiaceae</taxon>
        <taxon>Chlamydia/Chlamydophila group</taxon>
        <taxon>Chlamydia</taxon>
    </lineage>
</organism>